<evidence type="ECO:0000313" key="5">
    <source>
        <dbReference type="Proteomes" id="UP000184031"/>
    </source>
</evidence>
<dbReference type="EMBL" id="FRAT01000006">
    <property type="protein sequence ID" value="SHK98983.1"/>
    <property type="molecule type" value="Genomic_DNA"/>
</dbReference>
<organism evidence="4 5">
    <name type="scientific">Flagellimonas taeanensis</name>
    <dbReference type="NCBI Taxonomy" id="1005926"/>
    <lineage>
        <taxon>Bacteria</taxon>
        <taxon>Pseudomonadati</taxon>
        <taxon>Bacteroidota</taxon>
        <taxon>Flavobacteriia</taxon>
        <taxon>Flavobacteriales</taxon>
        <taxon>Flavobacteriaceae</taxon>
        <taxon>Flagellimonas</taxon>
    </lineage>
</organism>
<dbReference type="InterPro" id="IPR024311">
    <property type="entry name" value="Lipocalin-like"/>
</dbReference>
<dbReference type="Proteomes" id="UP000198940">
    <property type="component" value="Unassembled WGS sequence"/>
</dbReference>
<dbReference type="Pfam" id="PF13924">
    <property type="entry name" value="Lipocalin_5"/>
    <property type="match status" value="1"/>
</dbReference>
<evidence type="ECO:0000259" key="2">
    <source>
        <dbReference type="Pfam" id="PF13924"/>
    </source>
</evidence>
<comment type="caution">
    <text evidence="4">The sequence shown here is derived from an EMBL/GenBank/DDBJ whole genome shotgun (WGS) entry which is preliminary data.</text>
</comment>
<dbReference type="EMBL" id="FOKU01000004">
    <property type="protein sequence ID" value="SFB99209.1"/>
    <property type="molecule type" value="Genomic_DNA"/>
</dbReference>
<evidence type="ECO:0000256" key="1">
    <source>
        <dbReference type="SAM" id="SignalP"/>
    </source>
</evidence>
<gene>
    <name evidence="3" type="ORF">SAMN04487891_104227</name>
    <name evidence="4" type="ORF">SAMN05216293_2372</name>
</gene>
<dbReference type="AlphaFoldDB" id="A0A1M6WZ85"/>
<name>A0A1M6WZ85_9FLAO</name>
<keyword evidence="6" id="KW-1185">Reference proteome</keyword>
<keyword evidence="1" id="KW-0732">Signal</keyword>
<feature type="chain" id="PRO_5009922216" evidence="1">
    <location>
        <begin position="20"/>
        <end position="163"/>
    </location>
</feature>
<feature type="domain" description="Lipocalin-like" evidence="2">
    <location>
        <begin position="28"/>
        <end position="126"/>
    </location>
</feature>
<evidence type="ECO:0000313" key="6">
    <source>
        <dbReference type="Proteomes" id="UP000198940"/>
    </source>
</evidence>
<sequence length="163" mass="18073">MKRLNIYAMLAIMALSACTTNDNNRIQGTWELVSGNLHMENDTLALFGKNPSGSLILTENMRFNVILNDMDVPAFHTEDRSQGNCEELRAAVTGSLALYGTYTVDGNGDFESQHVIGSTFPNWNGLDRDNGQLSLERKGNLLVENLPLENGGVVVIEWRKIKD</sequence>
<protein>
    <submittedName>
        <fullName evidence="4">Lipocalin-like domain-containing protein</fullName>
    </submittedName>
</protein>
<dbReference type="STRING" id="1055723.SAMN05216293_2372"/>
<feature type="signal peptide" evidence="1">
    <location>
        <begin position="1"/>
        <end position="19"/>
    </location>
</feature>
<accession>A0A1M6WZ85</accession>
<dbReference type="RefSeq" id="WP_143070702.1">
    <property type="nucleotide sequence ID" value="NZ_FOKU01000004.1"/>
</dbReference>
<dbReference type="OrthoDB" id="118834at2"/>
<evidence type="ECO:0000313" key="3">
    <source>
        <dbReference type="EMBL" id="SFB99209.1"/>
    </source>
</evidence>
<evidence type="ECO:0000313" key="4">
    <source>
        <dbReference type="EMBL" id="SHK98983.1"/>
    </source>
</evidence>
<reference evidence="4 5" key="1">
    <citation type="submission" date="2016-11" db="EMBL/GenBank/DDBJ databases">
        <authorList>
            <person name="Varghese N."/>
            <person name="Submissions S."/>
        </authorList>
    </citation>
    <scope>NUCLEOTIDE SEQUENCE [LARGE SCALE GENOMIC DNA]</scope>
    <source>
        <strain evidence="4 5">CGMCC 1.12174</strain>
        <strain evidence="3 6">DSM 26351</strain>
    </source>
</reference>
<proteinExistence type="predicted"/>
<dbReference type="PROSITE" id="PS51257">
    <property type="entry name" value="PROKAR_LIPOPROTEIN"/>
    <property type="match status" value="1"/>
</dbReference>
<dbReference type="Proteomes" id="UP000184031">
    <property type="component" value="Unassembled WGS sequence"/>
</dbReference>